<dbReference type="PROSITE" id="PS51257">
    <property type="entry name" value="PROKAR_LIPOPROTEIN"/>
    <property type="match status" value="1"/>
</dbReference>
<dbReference type="Proteomes" id="UP000253209">
    <property type="component" value="Unassembled WGS sequence"/>
</dbReference>
<dbReference type="InterPro" id="IPR007156">
    <property type="entry name" value="MamQ_LemA"/>
</dbReference>
<dbReference type="InterPro" id="IPR023353">
    <property type="entry name" value="LemA-like_dom_sf"/>
</dbReference>
<dbReference type="OrthoDB" id="9804152at2"/>
<keyword evidence="8" id="KW-1185">Reference proteome</keyword>
<dbReference type="PANTHER" id="PTHR34478">
    <property type="entry name" value="PROTEIN LEMA"/>
    <property type="match status" value="1"/>
</dbReference>
<evidence type="ECO:0000256" key="4">
    <source>
        <dbReference type="ARBA" id="ARBA00022989"/>
    </source>
</evidence>
<proteinExistence type="inferred from homology"/>
<dbReference type="EMBL" id="QGDC01000005">
    <property type="protein sequence ID" value="RCH55073.1"/>
    <property type="molecule type" value="Genomic_DNA"/>
</dbReference>
<dbReference type="Gene3D" id="1.20.1440.20">
    <property type="entry name" value="LemA-like domain"/>
    <property type="match status" value="1"/>
</dbReference>
<comment type="subcellular location">
    <subcellularLocation>
        <location evidence="1">Membrane</location>
        <topology evidence="1">Single-pass membrane protein</topology>
    </subcellularLocation>
</comment>
<keyword evidence="4" id="KW-1133">Transmembrane helix</keyword>
<comment type="similarity">
    <text evidence="2">Belongs to the LemA family.</text>
</comment>
<dbReference type="PANTHER" id="PTHR34478:SF2">
    <property type="entry name" value="MEMBRANE PROTEIN"/>
    <property type="match status" value="1"/>
</dbReference>
<sequence length="192" mass="21038">MKKLFSVILVIAAAMSLSSCSYNSMVDLDENVKGKWGAVQSQYQRRADLIPNLVNTVKGAANFEKETLTGVVEARAKATSVQVDPAKLTPESIKAYQSAQGELSQALGRLLMVTENYPTLQANANFKDLQVQLEGTENRINVARLDFNTAVQQYNSKIRSFPANLTAKMFGFSEKGYFTAEAGADKAPKVEF</sequence>
<protein>
    <submittedName>
        <fullName evidence="7">LemA family protein</fullName>
    </submittedName>
</protein>
<dbReference type="RefSeq" id="WP_114005398.1">
    <property type="nucleotide sequence ID" value="NZ_QGDC01000005.1"/>
</dbReference>
<comment type="caution">
    <text evidence="7">The sequence shown here is derived from an EMBL/GenBank/DDBJ whole genome shotgun (WGS) entry which is preliminary data.</text>
</comment>
<evidence type="ECO:0000256" key="3">
    <source>
        <dbReference type="ARBA" id="ARBA00022692"/>
    </source>
</evidence>
<accession>A0A367GQT3</accession>
<organism evidence="7 8">
    <name type="scientific">Mucilaginibacter hurinus</name>
    <dbReference type="NCBI Taxonomy" id="2201324"/>
    <lineage>
        <taxon>Bacteria</taxon>
        <taxon>Pseudomonadati</taxon>
        <taxon>Bacteroidota</taxon>
        <taxon>Sphingobacteriia</taxon>
        <taxon>Sphingobacteriales</taxon>
        <taxon>Sphingobacteriaceae</taxon>
        <taxon>Mucilaginibacter</taxon>
    </lineage>
</organism>
<dbReference type="GO" id="GO:0016020">
    <property type="term" value="C:membrane"/>
    <property type="evidence" value="ECO:0007669"/>
    <property type="project" value="UniProtKB-SubCell"/>
</dbReference>
<dbReference type="SUPFAM" id="SSF140478">
    <property type="entry name" value="LemA-like"/>
    <property type="match status" value="1"/>
</dbReference>
<evidence type="ECO:0000313" key="7">
    <source>
        <dbReference type="EMBL" id="RCH55073.1"/>
    </source>
</evidence>
<evidence type="ECO:0000256" key="2">
    <source>
        <dbReference type="ARBA" id="ARBA00008854"/>
    </source>
</evidence>
<feature type="chain" id="PRO_5016578949" evidence="6">
    <location>
        <begin position="22"/>
        <end position="192"/>
    </location>
</feature>
<feature type="signal peptide" evidence="6">
    <location>
        <begin position="1"/>
        <end position="21"/>
    </location>
</feature>
<evidence type="ECO:0000256" key="1">
    <source>
        <dbReference type="ARBA" id="ARBA00004167"/>
    </source>
</evidence>
<name>A0A367GQT3_9SPHI</name>
<dbReference type="Pfam" id="PF04011">
    <property type="entry name" value="LemA"/>
    <property type="match status" value="1"/>
</dbReference>
<dbReference type="AlphaFoldDB" id="A0A367GQT3"/>
<gene>
    <name evidence="7" type="ORF">DJ568_11255</name>
</gene>
<evidence type="ECO:0000313" key="8">
    <source>
        <dbReference type="Proteomes" id="UP000253209"/>
    </source>
</evidence>
<keyword evidence="3" id="KW-0812">Transmembrane</keyword>
<evidence type="ECO:0000256" key="6">
    <source>
        <dbReference type="SAM" id="SignalP"/>
    </source>
</evidence>
<reference evidence="7 8" key="1">
    <citation type="submission" date="2018-05" db="EMBL/GenBank/DDBJ databases">
        <title>Mucilaginibacter hurinus sp. nov., isolated from briquette warehouse soil.</title>
        <authorList>
            <person name="Choi L."/>
        </authorList>
    </citation>
    <scope>NUCLEOTIDE SEQUENCE [LARGE SCALE GENOMIC DNA]</scope>
    <source>
        <strain evidence="7 8">ZR32</strain>
    </source>
</reference>
<evidence type="ECO:0000256" key="5">
    <source>
        <dbReference type="ARBA" id="ARBA00023136"/>
    </source>
</evidence>
<keyword evidence="6" id="KW-0732">Signal</keyword>
<keyword evidence="5" id="KW-0472">Membrane</keyword>